<dbReference type="SMART" id="SM00283">
    <property type="entry name" value="MA"/>
    <property type="match status" value="1"/>
</dbReference>
<keyword evidence="5 10" id="KW-1133">Transmembrane helix</keyword>
<sequence length="650" mass="69154">MDTTLATSGDLRPARKFIHKILAVATALITLSVGVLGLWIYLLSSQALETEINDKIRTAGVAAADGIQKWLNGRLMLVRGLAEDVTMAAPGADLKPLVSRSYLRETFSEVFYGADADGRFTTFNPAELPAGYDPRKRPWYQSAVKANGLTMSEPYQDATTKKLVISVVMPVAADGKLRGVAGADLPLDILLTFLRSVDLGGKGFVFLVDGDGKVLVHPDEAKVMKPSGYKPAGGATIADNSQLVSFYRIEGLPSLTWYVGVSMDQEKVMAPMRLLSKALTATVIGAIVFVVPLLGLLIVRIVARPITSMTRAMSRLSAGDLTVTIPALDRRDEIGAMARSLEIFKETLAHNRAMEEEVRRTREQAEQEKRGALRRMADTFEANVKAIVGQVTSAASRMKSNSQQLSDMAEDGRLRATAVAAAAEEASVNVQTVAASAEEMTSSIGEITRQVNHSSQVAQQAAQRSDEASRNVQLLADQARNIGAVVHLINEIASQTNLLALNATIEAARAGEAGKGFAVVASEVKHLATQTARATEEISAQIASMQEATNGAVGAIAAIAAVVTQINEVSTTIAAAVEEQDAATREIARNVQQAAAGTQEISHNIGGVQQIADGTGTAAHQVLDAAGTLFRDSERLSQEVERFISEVRAG</sequence>
<dbReference type="InterPro" id="IPR004090">
    <property type="entry name" value="Chemotax_Me-accpt_rcpt"/>
</dbReference>
<comment type="subcellular location">
    <subcellularLocation>
        <location evidence="1">Cell membrane</location>
        <topology evidence="1">Multi-pass membrane protein</topology>
    </subcellularLocation>
</comment>
<dbReference type="OrthoDB" id="7293398at2"/>
<dbReference type="RefSeq" id="WP_109328320.1">
    <property type="nucleotide sequence ID" value="NZ_CP029353.1"/>
</dbReference>
<evidence type="ECO:0000256" key="9">
    <source>
        <dbReference type="PROSITE-ProRule" id="PRU00284"/>
    </source>
</evidence>
<dbReference type="AlphaFoldDB" id="A0A2S2CSB2"/>
<dbReference type="SUPFAM" id="SSF58104">
    <property type="entry name" value="Methyl-accepting chemotaxis protein (MCP) signaling domain"/>
    <property type="match status" value="1"/>
</dbReference>
<evidence type="ECO:0000256" key="2">
    <source>
        <dbReference type="ARBA" id="ARBA00022475"/>
    </source>
</evidence>
<keyword evidence="6 10" id="KW-0472">Membrane</keyword>
<evidence type="ECO:0000259" key="12">
    <source>
        <dbReference type="PROSITE" id="PS50885"/>
    </source>
</evidence>
<name>A0A2S2CSB2_9PROT</name>
<accession>A0A2S2CSB2</accession>
<evidence type="ECO:0000256" key="5">
    <source>
        <dbReference type="ARBA" id="ARBA00022989"/>
    </source>
</evidence>
<dbReference type="PANTHER" id="PTHR32089:SF112">
    <property type="entry name" value="LYSOZYME-LIKE PROTEIN-RELATED"/>
    <property type="match status" value="1"/>
</dbReference>
<gene>
    <name evidence="13" type="ORF">DEW08_14785</name>
</gene>
<evidence type="ECO:0000313" key="14">
    <source>
        <dbReference type="Proteomes" id="UP000245629"/>
    </source>
</evidence>
<dbReference type="KEGG" id="azz:DEW08_14785"/>
<reference evidence="14" key="1">
    <citation type="submission" date="2018-05" db="EMBL/GenBank/DDBJ databases">
        <title>Azospirillum thermophila sp. nov., a novel isolated from hot spring.</title>
        <authorList>
            <person name="Zhao Z."/>
        </authorList>
    </citation>
    <scope>NUCLEOTIDE SEQUENCE [LARGE SCALE GENOMIC DNA]</scope>
    <source>
        <strain evidence="14">CFH 70021</strain>
    </source>
</reference>
<dbReference type="SMART" id="SM00304">
    <property type="entry name" value="HAMP"/>
    <property type="match status" value="1"/>
</dbReference>
<evidence type="ECO:0000256" key="6">
    <source>
        <dbReference type="ARBA" id="ARBA00023136"/>
    </source>
</evidence>
<proteinExistence type="inferred from homology"/>
<dbReference type="InterPro" id="IPR033479">
    <property type="entry name" value="dCache_1"/>
</dbReference>
<evidence type="ECO:0000256" key="10">
    <source>
        <dbReference type="SAM" id="Phobius"/>
    </source>
</evidence>
<evidence type="ECO:0000256" key="4">
    <source>
        <dbReference type="ARBA" id="ARBA00022692"/>
    </source>
</evidence>
<dbReference type="Gene3D" id="1.10.287.950">
    <property type="entry name" value="Methyl-accepting chemotaxis protein"/>
    <property type="match status" value="1"/>
</dbReference>
<dbReference type="Pfam" id="PF00015">
    <property type="entry name" value="MCPsignal"/>
    <property type="match status" value="1"/>
</dbReference>
<dbReference type="PROSITE" id="PS50885">
    <property type="entry name" value="HAMP"/>
    <property type="match status" value="1"/>
</dbReference>
<evidence type="ECO:0000256" key="7">
    <source>
        <dbReference type="ARBA" id="ARBA00023224"/>
    </source>
</evidence>
<feature type="transmembrane region" description="Helical" evidence="10">
    <location>
        <begin position="21"/>
        <end position="42"/>
    </location>
</feature>
<dbReference type="PRINTS" id="PR00260">
    <property type="entry name" value="CHEMTRNSDUCR"/>
</dbReference>
<dbReference type="CDD" id="cd12912">
    <property type="entry name" value="PDC2_MCP_like"/>
    <property type="match status" value="1"/>
</dbReference>
<dbReference type="SUPFAM" id="SSF103190">
    <property type="entry name" value="Sensory domain-like"/>
    <property type="match status" value="1"/>
</dbReference>
<comment type="similarity">
    <text evidence="8">Belongs to the methyl-accepting chemotaxis (MCP) protein family.</text>
</comment>
<dbReference type="GO" id="GO:0007165">
    <property type="term" value="P:signal transduction"/>
    <property type="evidence" value="ECO:0007669"/>
    <property type="project" value="UniProtKB-KW"/>
</dbReference>
<dbReference type="InterPro" id="IPR003660">
    <property type="entry name" value="HAMP_dom"/>
</dbReference>
<dbReference type="Pfam" id="PF00672">
    <property type="entry name" value="HAMP"/>
    <property type="match status" value="1"/>
</dbReference>
<dbReference type="Gene3D" id="1.10.8.500">
    <property type="entry name" value="HAMP domain in histidine kinase"/>
    <property type="match status" value="1"/>
</dbReference>
<dbReference type="Pfam" id="PF02743">
    <property type="entry name" value="dCache_1"/>
    <property type="match status" value="1"/>
</dbReference>
<dbReference type="Gene3D" id="3.30.450.20">
    <property type="entry name" value="PAS domain"/>
    <property type="match status" value="2"/>
</dbReference>
<keyword evidence="4 10" id="KW-0812">Transmembrane</keyword>
<organism evidence="13 14">
    <name type="scientific">Azospirillum thermophilum</name>
    <dbReference type="NCBI Taxonomy" id="2202148"/>
    <lineage>
        <taxon>Bacteria</taxon>
        <taxon>Pseudomonadati</taxon>
        <taxon>Pseudomonadota</taxon>
        <taxon>Alphaproteobacteria</taxon>
        <taxon>Rhodospirillales</taxon>
        <taxon>Azospirillaceae</taxon>
        <taxon>Azospirillum</taxon>
    </lineage>
</organism>
<dbReference type="InterPro" id="IPR004089">
    <property type="entry name" value="MCPsignal_dom"/>
</dbReference>
<dbReference type="CDD" id="cd12913">
    <property type="entry name" value="PDC1_MCP_like"/>
    <property type="match status" value="1"/>
</dbReference>
<dbReference type="EMBL" id="CP029353">
    <property type="protein sequence ID" value="AWK87315.1"/>
    <property type="molecule type" value="Genomic_DNA"/>
</dbReference>
<dbReference type="PROSITE" id="PS50111">
    <property type="entry name" value="CHEMOTAXIS_TRANSDUC_2"/>
    <property type="match status" value="1"/>
</dbReference>
<evidence type="ECO:0000256" key="8">
    <source>
        <dbReference type="ARBA" id="ARBA00029447"/>
    </source>
</evidence>
<evidence type="ECO:0000256" key="3">
    <source>
        <dbReference type="ARBA" id="ARBA00022500"/>
    </source>
</evidence>
<keyword evidence="7 9" id="KW-0807">Transducer</keyword>
<feature type="domain" description="Methyl-accepting transducer" evidence="11">
    <location>
        <begin position="387"/>
        <end position="609"/>
    </location>
</feature>
<dbReference type="InterPro" id="IPR029151">
    <property type="entry name" value="Sensor-like_sf"/>
</dbReference>
<feature type="domain" description="HAMP" evidence="12">
    <location>
        <begin position="300"/>
        <end position="353"/>
    </location>
</feature>
<evidence type="ECO:0000259" key="11">
    <source>
        <dbReference type="PROSITE" id="PS50111"/>
    </source>
</evidence>
<dbReference type="GO" id="GO:0006935">
    <property type="term" value="P:chemotaxis"/>
    <property type="evidence" value="ECO:0007669"/>
    <property type="project" value="UniProtKB-KW"/>
</dbReference>
<keyword evidence="3" id="KW-0145">Chemotaxis</keyword>
<keyword evidence="14" id="KW-1185">Reference proteome</keyword>
<dbReference type="GO" id="GO:0004888">
    <property type="term" value="F:transmembrane signaling receptor activity"/>
    <property type="evidence" value="ECO:0007669"/>
    <property type="project" value="InterPro"/>
</dbReference>
<dbReference type="CDD" id="cd06225">
    <property type="entry name" value="HAMP"/>
    <property type="match status" value="1"/>
</dbReference>
<protein>
    <submittedName>
        <fullName evidence="13">Methyl-accepting chemotaxis protein</fullName>
    </submittedName>
</protein>
<feature type="transmembrane region" description="Helical" evidence="10">
    <location>
        <begin position="278"/>
        <end position="303"/>
    </location>
</feature>
<dbReference type="Proteomes" id="UP000245629">
    <property type="component" value="Chromosome 2"/>
</dbReference>
<evidence type="ECO:0000256" key="1">
    <source>
        <dbReference type="ARBA" id="ARBA00004651"/>
    </source>
</evidence>
<dbReference type="PANTHER" id="PTHR32089">
    <property type="entry name" value="METHYL-ACCEPTING CHEMOTAXIS PROTEIN MCPB"/>
    <property type="match status" value="1"/>
</dbReference>
<dbReference type="GO" id="GO:0005886">
    <property type="term" value="C:plasma membrane"/>
    <property type="evidence" value="ECO:0007669"/>
    <property type="project" value="UniProtKB-SubCell"/>
</dbReference>
<evidence type="ECO:0000313" key="13">
    <source>
        <dbReference type="EMBL" id="AWK87315.1"/>
    </source>
</evidence>
<keyword evidence="2" id="KW-1003">Cell membrane</keyword>